<dbReference type="PROSITE" id="PS00701">
    <property type="entry name" value="RIBOSOMAL_L16_2"/>
    <property type="match status" value="1"/>
</dbReference>
<gene>
    <name evidence="14" type="primary">LOC113853522</name>
    <name evidence="15" type="synonym">LOC113860577</name>
</gene>
<dbReference type="GO" id="GO:0003735">
    <property type="term" value="F:structural constituent of ribosome"/>
    <property type="evidence" value="ECO:0007669"/>
    <property type="project" value="InterPro"/>
</dbReference>
<dbReference type="GO" id="GO:0005762">
    <property type="term" value="C:mitochondrial large ribosomal subunit"/>
    <property type="evidence" value="ECO:0007669"/>
    <property type="project" value="TreeGrafter"/>
</dbReference>
<keyword evidence="13" id="KW-1185">Reference proteome</keyword>
<dbReference type="PANTHER" id="PTHR12220:SF13">
    <property type="entry name" value="LARGE RIBOSOMAL SUBUNIT PROTEIN UL16M"/>
    <property type="match status" value="1"/>
</dbReference>
<comment type="subcellular location">
    <subcellularLocation>
        <location evidence="1">Plastid</location>
        <location evidence="1">Chloroplast</location>
    </subcellularLocation>
</comment>
<dbReference type="InterPro" id="IPR000218">
    <property type="entry name" value="Ribosomal_uL14"/>
</dbReference>
<evidence type="ECO:0000256" key="1">
    <source>
        <dbReference type="ARBA" id="ARBA00004229"/>
    </source>
</evidence>
<evidence type="ECO:0000313" key="13">
    <source>
        <dbReference type="Proteomes" id="UP000694853"/>
    </source>
</evidence>
<keyword evidence="8" id="KW-0689">Ribosomal protein</keyword>
<name>A0A8B8K7M8_ABRPR</name>
<dbReference type="GO" id="GO:0032543">
    <property type="term" value="P:mitochondrial translation"/>
    <property type="evidence" value="ECO:0007669"/>
    <property type="project" value="TreeGrafter"/>
</dbReference>
<dbReference type="PANTHER" id="PTHR12220">
    <property type="entry name" value="50S/60S RIBOSOMAL PROTEIN L16"/>
    <property type="match status" value="1"/>
</dbReference>
<organism evidence="13 14">
    <name type="scientific">Abrus precatorius</name>
    <name type="common">Indian licorice</name>
    <name type="synonym">Glycine abrus</name>
    <dbReference type="NCBI Taxonomy" id="3816"/>
    <lineage>
        <taxon>Eukaryota</taxon>
        <taxon>Viridiplantae</taxon>
        <taxon>Streptophyta</taxon>
        <taxon>Embryophyta</taxon>
        <taxon>Tracheophyta</taxon>
        <taxon>Spermatophyta</taxon>
        <taxon>Magnoliopsida</taxon>
        <taxon>eudicotyledons</taxon>
        <taxon>Gunneridae</taxon>
        <taxon>Pentapetalae</taxon>
        <taxon>rosids</taxon>
        <taxon>fabids</taxon>
        <taxon>Fabales</taxon>
        <taxon>Fabaceae</taxon>
        <taxon>Papilionoideae</taxon>
        <taxon>50 kb inversion clade</taxon>
        <taxon>NPAAA clade</taxon>
        <taxon>indigoferoid/millettioid clade</taxon>
        <taxon>Abreae</taxon>
        <taxon>Abrus</taxon>
    </lineage>
</organism>
<dbReference type="PRINTS" id="PR00060">
    <property type="entry name" value="RIBOSOMALL16"/>
</dbReference>
<evidence type="ECO:0000256" key="9">
    <source>
        <dbReference type="ARBA" id="ARBA00023274"/>
    </source>
</evidence>
<dbReference type="NCBIfam" id="TIGR01067">
    <property type="entry name" value="rplN_bact"/>
    <property type="match status" value="1"/>
</dbReference>
<dbReference type="SUPFAM" id="SSF50193">
    <property type="entry name" value="Ribosomal protein L14"/>
    <property type="match status" value="1"/>
</dbReference>
<evidence type="ECO:0000256" key="10">
    <source>
        <dbReference type="ARBA" id="ARBA00035424"/>
    </source>
</evidence>
<evidence type="ECO:0000256" key="3">
    <source>
        <dbReference type="ARBA" id="ARBA00010745"/>
    </source>
</evidence>
<reference evidence="14 15" key="2">
    <citation type="submission" date="2025-04" db="UniProtKB">
        <authorList>
            <consortium name="RefSeq"/>
        </authorList>
    </citation>
    <scope>IDENTIFICATION</scope>
    <source>
        <tissue evidence="14 15">Young leaves</tissue>
    </source>
</reference>
<dbReference type="GO" id="GO:0009507">
    <property type="term" value="C:chloroplast"/>
    <property type="evidence" value="ECO:0007669"/>
    <property type="project" value="UniProtKB-SubCell"/>
</dbReference>
<dbReference type="FunFam" id="2.40.150.20:FF:000002">
    <property type="entry name" value="50S ribosomal protein L14, chloroplastic"/>
    <property type="match status" value="1"/>
</dbReference>
<evidence type="ECO:0000256" key="12">
    <source>
        <dbReference type="ARBA" id="ARBA00068951"/>
    </source>
</evidence>
<proteinExistence type="inferred from homology"/>
<evidence type="ECO:0000256" key="11">
    <source>
        <dbReference type="ARBA" id="ARBA00035526"/>
    </source>
</evidence>
<dbReference type="KEGG" id="aprc:113860577"/>
<keyword evidence="7" id="KW-0694">RNA-binding</keyword>
<reference evidence="13" key="1">
    <citation type="journal article" date="2019" name="Toxins">
        <title>Detection of Abrin-Like and Prepropulchellin-Like Toxin Genes and Transcripts Using Whole Genome Sequencing and Full-Length Transcript Sequencing of Abrus precatorius.</title>
        <authorList>
            <person name="Hovde B.T."/>
            <person name="Daligault H.E."/>
            <person name="Hanschen E.R."/>
            <person name="Kunde Y.A."/>
            <person name="Johnson M.B."/>
            <person name="Starkenburg S.R."/>
            <person name="Johnson S.L."/>
        </authorList>
    </citation>
    <scope>NUCLEOTIDE SEQUENCE [LARGE SCALE GENOMIC DNA]</scope>
</reference>
<keyword evidence="6" id="KW-0699">rRNA-binding</keyword>
<sequence>MKGISYRGNNICFGRYALQALEPAWITSRQIEAGRRAMSRNVRRGGQIWVRIFPDKPVTVRPTETRMGSGKGSPEYWVSVVKPGKILYEMADNSGARELMCIRILGASNRRYAYIGDIVVAVIKEAVPNMTLERSEVIRAVIVRTCKELKRSNGILIQYDDNAAVVIDQEGNPKGTRIFCAIARELRQLNFTKIVSLAPEMYVVGLFLGPPPVLVDSRVHEGVHHLPLKPQQEMLFEQ</sequence>
<keyword evidence="9" id="KW-0687">Ribonucleoprotein</keyword>
<dbReference type="SUPFAM" id="SSF54686">
    <property type="entry name" value="Ribosomal protein L16p/L10e"/>
    <property type="match status" value="1"/>
</dbReference>
<evidence type="ECO:0000256" key="7">
    <source>
        <dbReference type="ARBA" id="ARBA00022884"/>
    </source>
</evidence>
<dbReference type="PROSITE" id="PS00586">
    <property type="entry name" value="RIBOSOMAL_L16_1"/>
    <property type="match status" value="1"/>
</dbReference>
<dbReference type="RefSeq" id="XP_027348789.1">
    <property type="nucleotide sequence ID" value="XM_027492988.1"/>
</dbReference>
<dbReference type="InterPro" id="IPR036853">
    <property type="entry name" value="Ribosomal_uL14_sf"/>
</dbReference>
<comment type="similarity">
    <text evidence="2">Belongs to the universal ribosomal protein uL16 family.</text>
</comment>
<dbReference type="InterPro" id="IPR016180">
    <property type="entry name" value="Ribosomal_uL16_dom"/>
</dbReference>
<dbReference type="Proteomes" id="UP000694853">
    <property type="component" value="Unplaced"/>
</dbReference>
<dbReference type="GeneID" id="113853522"/>
<dbReference type="NCBIfam" id="TIGR01164">
    <property type="entry name" value="rplP_bact"/>
    <property type="match status" value="1"/>
</dbReference>
<keyword evidence="5" id="KW-0934">Plastid</keyword>
<evidence type="ECO:0000256" key="6">
    <source>
        <dbReference type="ARBA" id="ARBA00022730"/>
    </source>
</evidence>
<evidence type="ECO:0000256" key="8">
    <source>
        <dbReference type="ARBA" id="ARBA00022980"/>
    </source>
</evidence>
<comment type="similarity">
    <text evidence="3">Belongs to the universal ribosomal protein uL14 family.</text>
</comment>
<protein>
    <recommendedName>
        <fullName evidence="12">Large ribosomal subunit protein uL14c</fullName>
    </recommendedName>
    <alternativeName>
        <fullName evidence="10">50S ribosomal protein L14, chloroplastic</fullName>
    </alternativeName>
    <alternativeName>
        <fullName evidence="11">50S ribosomal protein L16, chloroplastic</fullName>
    </alternativeName>
</protein>
<dbReference type="HAMAP" id="MF_01367">
    <property type="entry name" value="Ribosomal_uL14"/>
    <property type="match status" value="1"/>
</dbReference>
<dbReference type="InterPro" id="IPR005745">
    <property type="entry name" value="Ribosomal_uL14_bac-type"/>
</dbReference>
<dbReference type="PROSITE" id="PS00049">
    <property type="entry name" value="RIBOSOMAL_L14"/>
    <property type="match status" value="1"/>
</dbReference>
<dbReference type="GO" id="GO:0019843">
    <property type="term" value="F:rRNA binding"/>
    <property type="evidence" value="ECO:0007669"/>
    <property type="project" value="UniProtKB-KW"/>
</dbReference>
<dbReference type="InterPro" id="IPR036920">
    <property type="entry name" value="Ribosomal_uL16_sf"/>
</dbReference>
<dbReference type="AlphaFoldDB" id="A0A8B8K7M8"/>
<evidence type="ECO:0000256" key="5">
    <source>
        <dbReference type="ARBA" id="ARBA00022640"/>
    </source>
</evidence>
<dbReference type="SMART" id="SM01374">
    <property type="entry name" value="Ribosomal_L14"/>
    <property type="match status" value="1"/>
</dbReference>
<dbReference type="FunFam" id="3.90.1170.10:FF:000001">
    <property type="entry name" value="50S ribosomal protein L16"/>
    <property type="match status" value="1"/>
</dbReference>
<dbReference type="Gene3D" id="2.40.150.20">
    <property type="entry name" value="Ribosomal protein L14"/>
    <property type="match status" value="1"/>
</dbReference>
<evidence type="ECO:0000313" key="14">
    <source>
        <dbReference type="RefSeq" id="XP_027339735.1"/>
    </source>
</evidence>
<dbReference type="KEGG" id="aprc:113853522"/>
<evidence type="ECO:0000256" key="2">
    <source>
        <dbReference type="ARBA" id="ARBA00008931"/>
    </source>
</evidence>
<dbReference type="InterPro" id="IPR020798">
    <property type="entry name" value="Ribosomal_uL16_CS"/>
</dbReference>
<dbReference type="OrthoDB" id="1342015at2759"/>
<dbReference type="InterPro" id="IPR019972">
    <property type="entry name" value="Ribosomal_uL14_CS"/>
</dbReference>
<dbReference type="CDD" id="cd00337">
    <property type="entry name" value="Ribosomal_uL14"/>
    <property type="match status" value="1"/>
</dbReference>
<dbReference type="RefSeq" id="XP_027339735.1">
    <property type="nucleotide sequence ID" value="XM_027483934.1"/>
</dbReference>
<accession>A0A8B8K7M8</accession>
<keyword evidence="4" id="KW-0150">Chloroplast</keyword>
<dbReference type="Pfam" id="PF00238">
    <property type="entry name" value="Ribosomal_L14"/>
    <property type="match status" value="1"/>
</dbReference>
<evidence type="ECO:0000313" key="15">
    <source>
        <dbReference type="RefSeq" id="XP_027348789.1"/>
    </source>
</evidence>
<dbReference type="InterPro" id="IPR000114">
    <property type="entry name" value="Ribosomal_uL16_bact-type"/>
</dbReference>
<evidence type="ECO:0000256" key="4">
    <source>
        <dbReference type="ARBA" id="ARBA00022528"/>
    </source>
</evidence>
<dbReference type="CDD" id="cd01433">
    <property type="entry name" value="Ribosomal_L16_L10e"/>
    <property type="match status" value="1"/>
</dbReference>